<organism evidence="5 6">
    <name type="scientific">Halorubrum vacuolatum</name>
    <name type="common">Natronobacterium vacuolatum</name>
    <dbReference type="NCBI Taxonomy" id="63740"/>
    <lineage>
        <taxon>Archaea</taxon>
        <taxon>Methanobacteriati</taxon>
        <taxon>Methanobacteriota</taxon>
        <taxon>Stenosarchaea group</taxon>
        <taxon>Halobacteria</taxon>
        <taxon>Halobacteriales</taxon>
        <taxon>Haloferacaceae</taxon>
        <taxon>Halorubrum</taxon>
    </lineage>
</organism>
<dbReference type="SUPFAM" id="SSF53383">
    <property type="entry name" value="PLP-dependent transferases"/>
    <property type="match status" value="1"/>
</dbReference>
<protein>
    <submittedName>
        <fullName evidence="5">Adenosylmethionine-8-amino-7-oxononanoate aminotransferase</fullName>
    </submittedName>
</protein>
<dbReference type="PANTHER" id="PTHR43094">
    <property type="entry name" value="AMINOTRANSFERASE"/>
    <property type="match status" value="1"/>
</dbReference>
<accession>A0A238WZF1</accession>
<dbReference type="InterPro" id="IPR015422">
    <property type="entry name" value="PyrdxlP-dep_Trfase_small"/>
</dbReference>
<dbReference type="PANTHER" id="PTHR43094:SF1">
    <property type="entry name" value="AMINOTRANSFERASE CLASS-III"/>
    <property type="match status" value="1"/>
</dbReference>
<dbReference type="GO" id="GO:0008483">
    <property type="term" value="F:transaminase activity"/>
    <property type="evidence" value="ECO:0007669"/>
    <property type="project" value="UniProtKB-KW"/>
</dbReference>
<dbReference type="Proteomes" id="UP000198397">
    <property type="component" value="Unassembled WGS sequence"/>
</dbReference>
<dbReference type="Gene3D" id="3.90.1150.10">
    <property type="entry name" value="Aspartate Aminotransferase, domain 1"/>
    <property type="match status" value="1"/>
</dbReference>
<proteinExistence type="inferred from homology"/>
<reference evidence="5 6" key="1">
    <citation type="submission" date="2017-06" db="EMBL/GenBank/DDBJ databases">
        <authorList>
            <person name="Kim H.J."/>
            <person name="Triplett B.A."/>
        </authorList>
    </citation>
    <scope>NUCLEOTIDE SEQUENCE [LARGE SCALE GENOMIC DNA]</scope>
    <source>
        <strain evidence="5 6">DSM 8800</strain>
    </source>
</reference>
<comment type="cofactor">
    <cofactor evidence="1">
        <name>pyridoxal 5'-phosphate</name>
        <dbReference type="ChEBI" id="CHEBI:597326"/>
    </cofactor>
</comment>
<evidence type="ECO:0000256" key="4">
    <source>
        <dbReference type="RuleBase" id="RU003560"/>
    </source>
</evidence>
<dbReference type="InterPro" id="IPR015421">
    <property type="entry name" value="PyrdxlP-dep_Trfase_major"/>
</dbReference>
<comment type="similarity">
    <text evidence="2 4">Belongs to the class-III pyridoxal-phosphate-dependent aminotransferase family.</text>
</comment>
<dbReference type="GO" id="GO:0005829">
    <property type="term" value="C:cytosol"/>
    <property type="evidence" value="ECO:0007669"/>
    <property type="project" value="TreeGrafter"/>
</dbReference>
<keyword evidence="5" id="KW-0808">Transferase</keyword>
<evidence type="ECO:0000313" key="5">
    <source>
        <dbReference type="EMBL" id="SNR51820.1"/>
    </source>
</evidence>
<evidence type="ECO:0000256" key="1">
    <source>
        <dbReference type="ARBA" id="ARBA00001933"/>
    </source>
</evidence>
<sequence>MTTFYKWGSGTNPDAPRVDHAHDEFLITTDGERIIDAASGALVVNLGHSVPGVSELMADQSEAVAYVSTSYFRNDPAERLADRLTELTPDPLSAAFFVGSGSEANETAIKLARAYHLAQGNQRKQTVICRHGSYHGATLGALSLSGKPTRTAPFVPLLKRGPRIPAAYPYRWTYEGTPEEQAIAAARELDAAITREGPETVAAFIAEPVSGSTLGAAHPHPTYYREIRRICDRHDVCFIADEVMTGFGRTGEFFAVDHADVAPDILTVGKGISGGYAPIAAAIVTERIAETFEADSEHAFAHGHTFSANPLSTAVADHVVAQYDEDVLADVRDRGATLRSALAPLTDHPHVGEIRGLGLMYGIELVADVETQRPFDPDRRVSKRIFETCLAEGVYVYPGSGSVDGRAGDHLLLGPPFITSPESIQEIAETVIGAIESVTDESV</sequence>
<name>A0A238WZF1_HALVU</name>
<dbReference type="InterPro" id="IPR005814">
    <property type="entry name" value="Aminotrans_3"/>
</dbReference>
<dbReference type="AlphaFoldDB" id="A0A238WZF1"/>
<evidence type="ECO:0000313" key="6">
    <source>
        <dbReference type="Proteomes" id="UP000198397"/>
    </source>
</evidence>
<dbReference type="EMBL" id="FZNQ01000011">
    <property type="protein sequence ID" value="SNR51820.1"/>
    <property type="molecule type" value="Genomic_DNA"/>
</dbReference>
<dbReference type="CDD" id="cd00610">
    <property type="entry name" value="OAT_like"/>
    <property type="match status" value="1"/>
</dbReference>
<keyword evidence="5" id="KW-0032">Aminotransferase</keyword>
<evidence type="ECO:0000256" key="3">
    <source>
        <dbReference type="ARBA" id="ARBA00022898"/>
    </source>
</evidence>
<dbReference type="Gene3D" id="3.40.640.10">
    <property type="entry name" value="Type I PLP-dependent aspartate aminotransferase-like (Major domain)"/>
    <property type="match status" value="1"/>
</dbReference>
<dbReference type="RefSeq" id="WP_089385140.1">
    <property type="nucleotide sequence ID" value="NZ_FZNQ01000011.1"/>
</dbReference>
<dbReference type="GO" id="GO:0030170">
    <property type="term" value="F:pyridoxal phosphate binding"/>
    <property type="evidence" value="ECO:0007669"/>
    <property type="project" value="InterPro"/>
</dbReference>
<gene>
    <name evidence="5" type="ORF">SAMN06264855_11181</name>
</gene>
<dbReference type="FunFam" id="3.40.640.10:FF:000004">
    <property type="entry name" value="Acetylornithine aminotransferase"/>
    <property type="match status" value="1"/>
</dbReference>
<dbReference type="PROSITE" id="PS00600">
    <property type="entry name" value="AA_TRANSFER_CLASS_3"/>
    <property type="match status" value="1"/>
</dbReference>
<dbReference type="OrthoDB" id="6534at2157"/>
<dbReference type="Pfam" id="PF00202">
    <property type="entry name" value="Aminotran_3"/>
    <property type="match status" value="1"/>
</dbReference>
<dbReference type="InterPro" id="IPR049704">
    <property type="entry name" value="Aminotrans_3_PPA_site"/>
</dbReference>
<keyword evidence="3 4" id="KW-0663">Pyridoxal phosphate</keyword>
<dbReference type="InterPro" id="IPR015424">
    <property type="entry name" value="PyrdxlP-dep_Trfase"/>
</dbReference>
<evidence type="ECO:0000256" key="2">
    <source>
        <dbReference type="ARBA" id="ARBA00008954"/>
    </source>
</evidence>
<keyword evidence="6" id="KW-1185">Reference proteome</keyword>